<dbReference type="EMBL" id="JAIUJR010000002">
    <property type="protein sequence ID" value="MCA0132025.1"/>
    <property type="molecule type" value="Genomic_DNA"/>
</dbReference>
<evidence type="ECO:0000313" key="1">
    <source>
        <dbReference type="EMBL" id="MCA0132025.1"/>
    </source>
</evidence>
<dbReference type="Pfam" id="PF06037">
    <property type="entry name" value="DUF922"/>
    <property type="match status" value="1"/>
</dbReference>
<evidence type="ECO:0000313" key="2">
    <source>
        <dbReference type="Proteomes" id="UP001198901"/>
    </source>
</evidence>
<protein>
    <submittedName>
        <fullName evidence="1">DUF922 domain-containing protein</fullName>
    </submittedName>
</protein>
<proteinExistence type="predicted"/>
<dbReference type="RefSeq" id="WP_224526918.1">
    <property type="nucleotide sequence ID" value="NZ_JAIUJR010000002.1"/>
</dbReference>
<reference evidence="2" key="1">
    <citation type="submission" date="2023-07" db="EMBL/GenBank/DDBJ databases">
        <authorList>
            <person name="Yue Y."/>
        </authorList>
    </citation>
    <scope>NUCLEOTIDE SEQUENCE [LARGE SCALE GENOMIC DNA]</scope>
    <source>
        <strain evidence="2">D23</strain>
    </source>
</reference>
<sequence length="181" mass="21169">MQLKHFILCFLFFLLGQNPDEETITWNESHKLTWADFKGPINPSSDAIALTASGITFGFSISTSGSKIVDYDTTVEAHFYPNKSWCNKKKANQYILGHEQLHFDITELYARIFRQRLTKLRVNQNIKKQLKTLHNAINSELNETQKRYDAQSVHSINTEVQHQWQTFIQVELEKLKEFKSF</sequence>
<keyword evidence="2" id="KW-1185">Reference proteome</keyword>
<accession>A0ABS7XPU2</accession>
<gene>
    <name evidence="1" type="ORF">LBU54_05475</name>
</gene>
<name>A0ABS7XPU2_9FLAO</name>
<comment type="caution">
    <text evidence="1">The sequence shown here is derived from an EMBL/GenBank/DDBJ whole genome shotgun (WGS) entry which is preliminary data.</text>
</comment>
<dbReference type="InterPro" id="IPR010321">
    <property type="entry name" value="DUF922"/>
</dbReference>
<organism evidence="1 2">
    <name type="scientific">Winogradskyella alexanderae</name>
    <dbReference type="NCBI Taxonomy" id="2877123"/>
    <lineage>
        <taxon>Bacteria</taxon>
        <taxon>Pseudomonadati</taxon>
        <taxon>Bacteroidota</taxon>
        <taxon>Flavobacteriia</taxon>
        <taxon>Flavobacteriales</taxon>
        <taxon>Flavobacteriaceae</taxon>
        <taxon>Winogradskyella</taxon>
    </lineage>
</organism>
<dbReference type="Proteomes" id="UP001198901">
    <property type="component" value="Unassembled WGS sequence"/>
</dbReference>